<feature type="domain" description="Protein kinase" evidence="5">
    <location>
        <begin position="108"/>
        <end position="456"/>
    </location>
</feature>
<keyword evidence="3" id="KW-0547">Nucleotide-binding</keyword>
<evidence type="ECO:0000256" key="3">
    <source>
        <dbReference type="ARBA" id="ARBA00022741"/>
    </source>
</evidence>
<evidence type="ECO:0000256" key="2">
    <source>
        <dbReference type="ARBA" id="ARBA00022679"/>
    </source>
</evidence>
<sequence length="456" mass="50215">MPDKPSRDIPQRAAVRSARLAALPLGFAGRAAAGWGRRLAGGNAEEITAATLERNAEHMFAVLGELKGGAMKLGQALSVYEAMIPAELAEPYQRALTKLQAQGPALPAERVHRVLDDQFGRNWRKHFREFDDVPAAAASIGQVHRGTWHDGRSVAVKVQYPGADVALQADLKAMERFSRLFNLVVPGLEARELIHEVRDRMIEELDYRSEAEHQRRFAAEFADDREIRVPRVLASAPKVIVSEWIDGVALSKLIQQREVTAAEQADRDRIADIVIRLMFSSPARIGLLHADPHPGNFLVQDDGRVAVIDFGAVAVLPNGLPRVLGRILRFAADRDAEPMMELMRAERFVTGNVTAQDVLRWLGALADPLRVAEFHADREWIAAQGARVANLQSNAYKQTGRQLNLPAEHMLVARVCGGWMNILAQLGCTVRARAIAMQWVPGFADPLTPSDPLAAP</sequence>
<dbReference type="GO" id="GO:0016301">
    <property type="term" value="F:kinase activity"/>
    <property type="evidence" value="ECO:0007669"/>
    <property type="project" value="UniProtKB-KW"/>
</dbReference>
<dbReference type="InterPro" id="IPR000719">
    <property type="entry name" value="Prot_kinase_dom"/>
</dbReference>
<evidence type="ECO:0000259" key="5">
    <source>
        <dbReference type="PROSITE" id="PS50011"/>
    </source>
</evidence>
<reference evidence="6" key="1">
    <citation type="submission" date="2022-05" db="EMBL/GenBank/DDBJ databases">
        <title>Jatrophihabitans sp. SB3-54 whole genome sequence.</title>
        <authorList>
            <person name="Suh M.K."/>
            <person name="Eom M.K."/>
            <person name="Kim J.S."/>
            <person name="Kim H.S."/>
            <person name="Do H.E."/>
            <person name="Shin Y.K."/>
            <person name="Lee J.-S."/>
        </authorList>
    </citation>
    <scope>NUCLEOTIDE SEQUENCE</scope>
    <source>
        <strain evidence="6">SB3-54</strain>
    </source>
</reference>
<evidence type="ECO:0000313" key="6">
    <source>
        <dbReference type="EMBL" id="WAX56061.1"/>
    </source>
</evidence>
<evidence type="ECO:0000313" key="7">
    <source>
        <dbReference type="Proteomes" id="UP001164693"/>
    </source>
</evidence>
<dbReference type="RefSeq" id="WP_269442587.1">
    <property type="nucleotide sequence ID" value="NZ_CP097463.1"/>
</dbReference>
<dbReference type="Gene3D" id="1.10.510.10">
    <property type="entry name" value="Transferase(Phosphotransferase) domain 1"/>
    <property type="match status" value="1"/>
</dbReference>
<dbReference type="SUPFAM" id="SSF56112">
    <property type="entry name" value="Protein kinase-like (PK-like)"/>
    <property type="match status" value="1"/>
</dbReference>
<dbReference type="PANTHER" id="PTHR43851:SF3">
    <property type="entry name" value="COENZYME Q8"/>
    <property type="match status" value="1"/>
</dbReference>
<dbReference type="InterPro" id="IPR011009">
    <property type="entry name" value="Kinase-like_dom_sf"/>
</dbReference>
<dbReference type="CDD" id="cd13970">
    <property type="entry name" value="ABC1_ADCK3"/>
    <property type="match status" value="1"/>
</dbReference>
<comment type="similarity">
    <text evidence="1">Belongs to the protein kinase superfamily. ADCK protein kinase family.</text>
</comment>
<keyword evidence="4" id="KW-0067">ATP-binding</keyword>
<dbReference type="PANTHER" id="PTHR43851">
    <property type="match status" value="1"/>
</dbReference>
<evidence type="ECO:0000256" key="1">
    <source>
        <dbReference type="ARBA" id="ARBA00009670"/>
    </source>
</evidence>
<organism evidence="6 7">
    <name type="scientific">Jatrophihabitans cynanchi</name>
    <dbReference type="NCBI Taxonomy" id="2944128"/>
    <lineage>
        <taxon>Bacteria</taxon>
        <taxon>Bacillati</taxon>
        <taxon>Actinomycetota</taxon>
        <taxon>Actinomycetes</taxon>
        <taxon>Jatrophihabitantales</taxon>
        <taxon>Jatrophihabitantaceae</taxon>
        <taxon>Jatrophihabitans</taxon>
    </lineage>
</organism>
<dbReference type="InterPro" id="IPR004147">
    <property type="entry name" value="ABC1_dom"/>
</dbReference>
<name>A0ABY7JYT9_9ACTN</name>
<dbReference type="Pfam" id="PF03109">
    <property type="entry name" value="ABC1"/>
    <property type="match status" value="1"/>
</dbReference>
<evidence type="ECO:0000256" key="4">
    <source>
        <dbReference type="ARBA" id="ARBA00022840"/>
    </source>
</evidence>
<keyword evidence="6" id="KW-0418">Kinase</keyword>
<proteinExistence type="inferred from homology"/>
<keyword evidence="7" id="KW-1185">Reference proteome</keyword>
<keyword evidence="2" id="KW-0808">Transferase</keyword>
<dbReference type="Proteomes" id="UP001164693">
    <property type="component" value="Chromosome"/>
</dbReference>
<gene>
    <name evidence="6" type="ORF">M6B22_16160</name>
</gene>
<dbReference type="EMBL" id="CP097463">
    <property type="protein sequence ID" value="WAX56061.1"/>
    <property type="molecule type" value="Genomic_DNA"/>
</dbReference>
<dbReference type="PROSITE" id="PS50011">
    <property type="entry name" value="PROTEIN_KINASE_DOM"/>
    <property type="match status" value="1"/>
</dbReference>
<accession>A0ABY7JYT9</accession>
<dbReference type="InterPro" id="IPR051409">
    <property type="entry name" value="Atypical_kinase_ADCK"/>
</dbReference>
<dbReference type="InterPro" id="IPR034646">
    <property type="entry name" value="ADCK3_dom"/>
</dbReference>
<protein>
    <submittedName>
        <fullName evidence="6">AarF/ABC1/UbiB kinase family protein</fullName>
    </submittedName>
</protein>